<reference evidence="2" key="1">
    <citation type="submission" date="2024-06" db="EMBL/GenBank/DDBJ databases">
        <title>Micromonospora sp. strain HUAS YX12 genome sequences.</title>
        <authorList>
            <person name="Mo P."/>
        </authorList>
    </citation>
    <scope>NUCLEOTIDE SEQUENCE</scope>
    <source>
        <strain evidence="2">HUAS YX12</strain>
    </source>
</reference>
<dbReference type="InterPro" id="IPR050625">
    <property type="entry name" value="ParA/MinD_ATPase"/>
</dbReference>
<name>A0AAU7QXC5_9ACTN</name>
<dbReference type="GO" id="GO:0005524">
    <property type="term" value="F:ATP binding"/>
    <property type="evidence" value="ECO:0007669"/>
    <property type="project" value="UniProtKB-KW"/>
</dbReference>
<dbReference type="InterPro" id="IPR027417">
    <property type="entry name" value="P-loop_NTPase"/>
</dbReference>
<dbReference type="GO" id="GO:0009898">
    <property type="term" value="C:cytoplasmic side of plasma membrane"/>
    <property type="evidence" value="ECO:0007669"/>
    <property type="project" value="TreeGrafter"/>
</dbReference>
<dbReference type="GO" id="GO:0051782">
    <property type="term" value="P:negative regulation of cell division"/>
    <property type="evidence" value="ECO:0007669"/>
    <property type="project" value="TreeGrafter"/>
</dbReference>
<dbReference type="AlphaFoldDB" id="A0AAU7QXC5"/>
<dbReference type="Gene3D" id="3.40.50.300">
    <property type="entry name" value="P-loop containing nucleotide triphosphate hydrolases"/>
    <property type="match status" value="1"/>
</dbReference>
<evidence type="ECO:0000259" key="1">
    <source>
        <dbReference type="Pfam" id="PF01656"/>
    </source>
</evidence>
<dbReference type="GO" id="GO:0005829">
    <property type="term" value="C:cytosol"/>
    <property type="evidence" value="ECO:0007669"/>
    <property type="project" value="TreeGrafter"/>
</dbReference>
<keyword evidence="2" id="KW-0547">Nucleotide-binding</keyword>
<proteinExistence type="predicted"/>
<dbReference type="GO" id="GO:0016887">
    <property type="term" value="F:ATP hydrolysis activity"/>
    <property type="evidence" value="ECO:0007669"/>
    <property type="project" value="TreeGrafter"/>
</dbReference>
<dbReference type="EMBL" id="CP157974">
    <property type="protein sequence ID" value="XBT79975.1"/>
    <property type="molecule type" value="Genomic_DNA"/>
</dbReference>
<dbReference type="PANTHER" id="PTHR43384">
    <property type="entry name" value="SEPTUM SITE-DETERMINING PROTEIN MIND HOMOLOG, CHLOROPLASTIC-RELATED"/>
    <property type="match status" value="1"/>
</dbReference>
<dbReference type="InterPro" id="IPR002586">
    <property type="entry name" value="CobQ/CobB/MinD/ParA_Nub-bd_dom"/>
</dbReference>
<gene>
    <name evidence="2" type="ORF">ABIH81_20220</name>
</gene>
<protein>
    <submittedName>
        <fullName evidence="2">ATP-binding protein</fullName>
    </submittedName>
</protein>
<feature type="domain" description="CobQ/CobB/MinD/ParA nucleotide binding" evidence="1">
    <location>
        <begin position="7"/>
        <end position="106"/>
    </location>
</feature>
<organism evidence="2">
    <name type="scientific">Micromonospora sp. HUAS YX12</name>
    <dbReference type="NCBI Taxonomy" id="3156396"/>
    <lineage>
        <taxon>Bacteria</taxon>
        <taxon>Bacillati</taxon>
        <taxon>Actinomycetota</taxon>
        <taxon>Actinomycetes</taxon>
        <taxon>Micromonosporales</taxon>
        <taxon>Micromonosporaceae</taxon>
        <taxon>Micromonospora</taxon>
    </lineage>
</organism>
<dbReference type="PANTHER" id="PTHR43384:SF15">
    <property type="entry name" value="ATP-BINDING PROTEIN"/>
    <property type="match status" value="1"/>
</dbReference>
<accession>A0AAU7QXC5</accession>
<dbReference type="Pfam" id="PF01656">
    <property type="entry name" value="CbiA"/>
    <property type="match status" value="1"/>
</dbReference>
<dbReference type="RefSeq" id="WP_349876464.1">
    <property type="nucleotide sequence ID" value="NZ_CP157974.1"/>
</dbReference>
<evidence type="ECO:0000313" key="2">
    <source>
        <dbReference type="EMBL" id="XBT79975.1"/>
    </source>
</evidence>
<keyword evidence="2" id="KW-0067">ATP-binding</keyword>
<sequence length="324" mass="34419">MKIAFVGKGGSGKTTLAAMFARHLTGRGPVLAIDADINQHLAAALGAPASVAAQLPPLGEHLPEIKEYLRGTNPRIGSAAEMVKTTPPGTGSRLLRVVEDNPVYAACVRDVNGVRVAATGAFTAEDLGVSCYHSKVGAVELLLNHLQDGPGEYVVVDMTAGADSFASGLFTRFDRTFLVCEPTLRSVGVYRQYAGYARDYGVALSVVGNKVEDASDVDFLREHVGEDLLTWVSRSAYVRRAERGAVEPLSQLEAANRAVLAQLAAAVDDTVQDWDAFARHAHEFHRRNAVAWANDRAGVDLTAQIDPDFRLGPARAGAPSAATA</sequence>
<dbReference type="SUPFAM" id="SSF52540">
    <property type="entry name" value="P-loop containing nucleoside triphosphate hydrolases"/>
    <property type="match status" value="1"/>
</dbReference>